<dbReference type="InterPro" id="IPR017853">
    <property type="entry name" value="GH"/>
</dbReference>
<dbReference type="GO" id="GO:0042973">
    <property type="term" value="F:glucan endo-1,3-beta-D-glucosidase activity"/>
    <property type="evidence" value="ECO:0007669"/>
    <property type="project" value="TreeGrafter"/>
</dbReference>
<dbReference type="GO" id="GO:0009277">
    <property type="term" value="C:fungal-type cell wall"/>
    <property type="evidence" value="ECO:0007669"/>
    <property type="project" value="TreeGrafter"/>
</dbReference>
<accession>A0A8H6JHU9</accession>
<proteinExistence type="inferred from homology"/>
<dbReference type="EMBL" id="WIGM01000757">
    <property type="protein sequence ID" value="KAF6813474.1"/>
    <property type="molecule type" value="Genomic_DNA"/>
</dbReference>
<comment type="caution">
    <text evidence="6">The sequence shown here is derived from an EMBL/GenBank/DDBJ whole genome shotgun (WGS) entry which is preliminary data.</text>
</comment>
<dbReference type="AlphaFoldDB" id="A0A8H6JHU9"/>
<dbReference type="Proteomes" id="UP000639643">
    <property type="component" value="Unassembled WGS sequence"/>
</dbReference>
<dbReference type="GO" id="GO:0009986">
    <property type="term" value="C:cell surface"/>
    <property type="evidence" value="ECO:0007669"/>
    <property type="project" value="TreeGrafter"/>
</dbReference>
<sequence length="416" mass="44549">MKAIYMSSAALLALLGLSAAHPQGTRDAKRAVDKPQAVVTETALKDVTKAPLAVVYVDEEGAPLKTITETVRLVPASRALSRSPEAFDLETRSKETSSRTNLPSPYSNYNFDASSVSSRPPASQSSSSSSPSASASGGLNGIAYAPYTAKSDCKTVEEVVADFSILKGRYSVVRIYGTDCDQVAKVLPAARKAGLKLFLGLFEIGPIEQQVQTIVSAVQGDWSFVDTISVGNELVNNGKATAQQVITAMSLARQLLRAAGYQGPVVTVDTFMAVLANPSLCDQSDYCAMNIHPFFDGNVAAGDAGPFVSRMVSQVRTKLANRNKRVVCTETGWPWQGDKNGVAVPGIDEQERAVRSIKTEYASHPRDVILFSAFNDMWKHAEASTFHAEQFWGIGGLYSDSDKYGGIGRAQARSTS</sequence>
<organism evidence="6 7">
    <name type="scientific">Colletotrichum musicola</name>
    <dbReference type="NCBI Taxonomy" id="2175873"/>
    <lineage>
        <taxon>Eukaryota</taxon>
        <taxon>Fungi</taxon>
        <taxon>Dikarya</taxon>
        <taxon>Ascomycota</taxon>
        <taxon>Pezizomycotina</taxon>
        <taxon>Sordariomycetes</taxon>
        <taxon>Hypocreomycetidae</taxon>
        <taxon>Glomerellales</taxon>
        <taxon>Glomerellaceae</taxon>
        <taxon>Colletotrichum</taxon>
        <taxon>Colletotrichum orchidearum species complex</taxon>
    </lineage>
</organism>
<reference evidence="6" key="1">
    <citation type="journal article" date="2020" name="Phytopathology">
        <title>Genome Sequence Resources of Colletotrichum truncatum, C. plurivorum, C. musicola, and C. sojae: Four Species Pathogenic to Soybean (Glycine max).</title>
        <authorList>
            <person name="Rogerio F."/>
            <person name="Boufleur T.R."/>
            <person name="Ciampi-Guillardi M."/>
            <person name="Sukno S.A."/>
            <person name="Thon M.R."/>
            <person name="Massola Junior N.S."/>
            <person name="Baroncelli R."/>
        </authorList>
    </citation>
    <scope>NUCLEOTIDE SEQUENCE</scope>
    <source>
        <strain evidence="6">LFN0074</strain>
    </source>
</reference>
<dbReference type="OrthoDB" id="941679at2759"/>
<feature type="chain" id="PRO_5034501151" evidence="5">
    <location>
        <begin position="21"/>
        <end position="416"/>
    </location>
</feature>
<comment type="subcellular location">
    <subcellularLocation>
        <location evidence="1">Cell envelope</location>
    </subcellularLocation>
</comment>
<evidence type="ECO:0000313" key="7">
    <source>
        <dbReference type="Proteomes" id="UP000639643"/>
    </source>
</evidence>
<dbReference type="SUPFAM" id="SSF51445">
    <property type="entry name" value="(Trans)glycosidases"/>
    <property type="match status" value="1"/>
</dbReference>
<dbReference type="PANTHER" id="PTHR16631">
    <property type="entry name" value="GLUCAN 1,3-BETA-GLUCOSIDASE"/>
    <property type="match status" value="1"/>
</dbReference>
<evidence type="ECO:0000256" key="5">
    <source>
        <dbReference type="SAM" id="SignalP"/>
    </source>
</evidence>
<evidence type="ECO:0000256" key="3">
    <source>
        <dbReference type="ARBA" id="ARBA00022801"/>
    </source>
</evidence>
<keyword evidence="3" id="KW-0378">Hydrolase</keyword>
<feature type="region of interest" description="Disordered" evidence="4">
    <location>
        <begin position="85"/>
        <end position="136"/>
    </location>
</feature>
<feature type="compositionally biased region" description="Polar residues" evidence="4">
    <location>
        <begin position="98"/>
        <end position="112"/>
    </location>
</feature>
<dbReference type="PANTHER" id="PTHR16631:SF14">
    <property type="entry name" value="FAMILY 17 GLUCOSIDASE SCW10-RELATED"/>
    <property type="match status" value="1"/>
</dbReference>
<evidence type="ECO:0000256" key="2">
    <source>
        <dbReference type="ARBA" id="ARBA00008773"/>
    </source>
</evidence>
<keyword evidence="7" id="KW-1185">Reference proteome</keyword>
<evidence type="ECO:0000256" key="1">
    <source>
        <dbReference type="ARBA" id="ARBA00004196"/>
    </source>
</evidence>
<evidence type="ECO:0000256" key="4">
    <source>
        <dbReference type="SAM" id="MobiDB-lite"/>
    </source>
</evidence>
<feature type="compositionally biased region" description="Low complexity" evidence="4">
    <location>
        <begin position="113"/>
        <end position="136"/>
    </location>
</feature>
<dbReference type="Gene3D" id="3.20.20.80">
    <property type="entry name" value="Glycosidases"/>
    <property type="match status" value="2"/>
</dbReference>
<gene>
    <name evidence="6" type="ORF">CMUS01_12836</name>
</gene>
<protein>
    <submittedName>
        <fullName evidence="6">Cell wall glucanase</fullName>
    </submittedName>
</protein>
<dbReference type="InterPro" id="IPR050732">
    <property type="entry name" value="Beta-glucan_modifiers"/>
</dbReference>
<evidence type="ECO:0000313" key="6">
    <source>
        <dbReference type="EMBL" id="KAF6813474.1"/>
    </source>
</evidence>
<dbReference type="GO" id="GO:0005576">
    <property type="term" value="C:extracellular region"/>
    <property type="evidence" value="ECO:0007669"/>
    <property type="project" value="TreeGrafter"/>
</dbReference>
<name>A0A8H6JHU9_9PEZI</name>
<dbReference type="GO" id="GO:0071555">
    <property type="term" value="P:cell wall organization"/>
    <property type="evidence" value="ECO:0007669"/>
    <property type="project" value="TreeGrafter"/>
</dbReference>
<feature type="signal peptide" evidence="5">
    <location>
        <begin position="1"/>
        <end position="20"/>
    </location>
</feature>
<comment type="similarity">
    <text evidence="2">Belongs to the glycosyl hydrolase 17 family.</text>
</comment>
<keyword evidence="5" id="KW-0732">Signal</keyword>